<evidence type="ECO:0000313" key="2">
    <source>
        <dbReference type="Proteomes" id="UP000798662"/>
    </source>
</evidence>
<comment type="caution">
    <text evidence="1">The sequence shown here is derived from an EMBL/GenBank/DDBJ whole genome shotgun (WGS) entry which is preliminary data.</text>
</comment>
<dbReference type="EMBL" id="CM020620">
    <property type="protein sequence ID" value="KAK1867102.1"/>
    <property type="molecule type" value="Genomic_DNA"/>
</dbReference>
<organism evidence="1 2">
    <name type="scientific">Pyropia yezoensis</name>
    <name type="common">Susabi-nori</name>
    <name type="synonym">Porphyra yezoensis</name>
    <dbReference type="NCBI Taxonomy" id="2788"/>
    <lineage>
        <taxon>Eukaryota</taxon>
        <taxon>Rhodophyta</taxon>
        <taxon>Bangiophyceae</taxon>
        <taxon>Bangiales</taxon>
        <taxon>Bangiaceae</taxon>
        <taxon>Pyropia</taxon>
    </lineage>
</organism>
<protein>
    <submittedName>
        <fullName evidence="1">Uncharacterized protein</fullName>
    </submittedName>
</protein>
<evidence type="ECO:0000313" key="1">
    <source>
        <dbReference type="EMBL" id="KAK1867102.1"/>
    </source>
</evidence>
<reference evidence="1" key="1">
    <citation type="submission" date="2019-11" db="EMBL/GenBank/DDBJ databases">
        <title>Nori genome reveals adaptations in red seaweeds to the harsh intertidal environment.</title>
        <authorList>
            <person name="Wang D."/>
            <person name="Mao Y."/>
        </authorList>
    </citation>
    <scope>NUCLEOTIDE SEQUENCE</scope>
    <source>
        <tissue evidence="1">Gametophyte</tissue>
    </source>
</reference>
<name>A0ACC3CBD7_PYRYE</name>
<gene>
    <name evidence="1" type="ORF">I4F81_009611</name>
</gene>
<dbReference type="Proteomes" id="UP000798662">
    <property type="component" value="Chromosome 3"/>
</dbReference>
<proteinExistence type="predicted"/>
<sequence>MVAFVVSSPGSLLVATQVASVCGCRPGCCGCRPAPPSRPAAAGVRMAARGRGRGKNNDSGGADTVDYASQPLSVLADDMCDVSGQNCGPDGSPPAAVSKVVPAREGQKATEGRMPPLADYSGKESVLKTDAHETSG</sequence>
<keyword evidence="2" id="KW-1185">Reference proteome</keyword>
<accession>A0ACC3CBD7</accession>